<sequence>MCDKIYSSIDEIAALKLDIEHAYSEEIRCDPTKASKSQPELKLGTYTVTFTHTHTHTHTCMCVVARVCGYCSPGRQGGLDDVSLADDHTLGDCGARQQQPVVAARSKHVTLAVVWTANDREIEAKTSVGSLVDFPKGLIPLLPRKCERLESRYGYARKLVCMWFVLSMARGSEWARKIGGEGGSRILRGTGIKSDKCFGSTPWYKVLQRRTGSSGIKPLLGVISCDRIVSHYVTYTPYGPSSNKDEKERHKSQTLLHVIKQTPASFISRAVVRAVIIQITSDLERMVLRGSTADLLMMADDSNWDSKPNLPLISNPIYYGSDASSLDKGFSTGIPRATCGQPRLFDFFRSMKFLGKVIYCIKIDVLAEKRKVLTYTEKIHGSST</sequence>
<organism evidence="1">
    <name type="scientific">Timema cristinae</name>
    <name type="common">Walking stick</name>
    <dbReference type="NCBI Taxonomy" id="61476"/>
    <lineage>
        <taxon>Eukaryota</taxon>
        <taxon>Metazoa</taxon>
        <taxon>Ecdysozoa</taxon>
        <taxon>Arthropoda</taxon>
        <taxon>Hexapoda</taxon>
        <taxon>Insecta</taxon>
        <taxon>Pterygota</taxon>
        <taxon>Neoptera</taxon>
        <taxon>Polyneoptera</taxon>
        <taxon>Phasmatodea</taxon>
        <taxon>Timematodea</taxon>
        <taxon>Timematoidea</taxon>
        <taxon>Timematidae</taxon>
        <taxon>Timema</taxon>
    </lineage>
</organism>
<protein>
    <submittedName>
        <fullName evidence="1">Uncharacterized protein</fullName>
    </submittedName>
</protein>
<proteinExistence type="predicted"/>
<name>A0A7R9CCG7_TIMCR</name>
<reference evidence="1" key="1">
    <citation type="submission" date="2020-11" db="EMBL/GenBank/DDBJ databases">
        <authorList>
            <person name="Tran Van P."/>
        </authorList>
    </citation>
    <scope>NUCLEOTIDE SEQUENCE</scope>
</reference>
<evidence type="ECO:0000313" key="1">
    <source>
        <dbReference type="EMBL" id="CAD7392583.1"/>
    </source>
</evidence>
<accession>A0A7R9CCG7</accession>
<gene>
    <name evidence="1" type="ORF">TCEB3V08_LOCUS597</name>
</gene>
<dbReference type="AlphaFoldDB" id="A0A7R9CCG7"/>
<dbReference type="EMBL" id="OC316561">
    <property type="protein sequence ID" value="CAD7392583.1"/>
    <property type="molecule type" value="Genomic_DNA"/>
</dbReference>